<dbReference type="Gene3D" id="1.10.260.40">
    <property type="entry name" value="lambda repressor-like DNA-binding domains"/>
    <property type="match status" value="1"/>
</dbReference>
<dbReference type="InterPro" id="IPR049639">
    <property type="entry name" value="RstR"/>
</dbReference>
<comment type="caution">
    <text evidence="3">The sequence shown here is derived from an EMBL/GenBank/DDBJ whole genome shotgun (WGS) entry which is preliminary data.</text>
</comment>
<evidence type="ECO:0000259" key="2">
    <source>
        <dbReference type="PROSITE" id="PS50943"/>
    </source>
</evidence>
<accession>A0A437UBE7</accession>
<keyword evidence="5" id="KW-1185">Reference proteome</keyword>
<dbReference type="PROSITE" id="PS50943">
    <property type="entry name" value="HTH_CROC1"/>
    <property type="match status" value="1"/>
</dbReference>
<dbReference type="PANTHER" id="PTHR46558">
    <property type="entry name" value="TRACRIPTIONAL REGULATORY PROTEIN-RELATED-RELATED"/>
    <property type="match status" value="1"/>
</dbReference>
<dbReference type="SMART" id="SM00530">
    <property type="entry name" value="HTH_XRE"/>
    <property type="match status" value="1"/>
</dbReference>
<dbReference type="Pfam" id="PF01381">
    <property type="entry name" value="HTH_3"/>
    <property type="match status" value="1"/>
</dbReference>
<name>A0A437UBE7_9FLAO</name>
<protein>
    <submittedName>
        <fullName evidence="3">XRE family transcriptional regulator</fullName>
    </submittedName>
</protein>
<proteinExistence type="predicted"/>
<evidence type="ECO:0000313" key="4">
    <source>
        <dbReference type="EMBL" id="RVU90834.1"/>
    </source>
</evidence>
<organism evidence="3 5">
    <name type="scientific">Flavobacterium columnare</name>
    <dbReference type="NCBI Taxonomy" id="996"/>
    <lineage>
        <taxon>Bacteria</taxon>
        <taxon>Pseudomonadati</taxon>
        <taxon>Bacteroidota</taxon>
        <taxon>Flavobacteriia</taxon>
        <taxon>Flavobacteriales</taxon>
        <taxon>Flavobacteriaceae</taxon>
        <taxon>Flavobacterium</taxon>
    </lineage>
</organism>
<gene>
    <name evidence="3" type="ORF">EH230_07905</name>
    <name evidence="4" type="ORF">EH230_07935</name>
</gene>
<evidence type="ECO:0000256" key="1">
    <source>
        <dbReference type="ARBA" id="ARBA00023125"/>
    </source>
</evidence>
<dbReference type="OrthoDB" id="881869at2"/>
<keyword evidence="1" id="KW-0238">DNA-binding</keyword>
<dbReference type="RefSeq" id="WP_127823338.1">
    <property type="nucleotide sequence ID" value="NZ_RQSM01000003.1"/>
</dbReference>
<dbReference type="CDD" id="cd00093">
    <property type="entry name" value="HTH_XRE"/>
    <property type="match status" value="1"/>
</dbReference>
<evidence type="ECO:0000313" key="5">
    <source>
        <dbReference type="Proteomes" id="UP000288951"/>
    </source>
</evidence>
<feature type="domain" description="HTH cro/C1-type" evidence="2">
    <location>
        <begin position="7"/>
        <end position="61"/>
    </location>
</feature>
<dbReference type="PANTHER" id="PTHR46558:SF11">
    <property type="entry name" value="HTH-TYPE TRANSCRIPTIONAL REGULATOR XRE"/>
    <property type="match status" value="1"/>
</dbReference>
<dbReference type="NCBIfam" id="NF041951">
    <property type="entry name" value="phage_RstR"/>
    <property type="match status" value="1"/>
</dbReference>
<dbReference type="InterPro" id="IPR001387">
    <property type="entry name" value="Cro/C1-type_HTH"/>
</dbReference>
<dbReference type="AlphaFoldDB" id="A0A437UBE7"/>
<dbReference type="Proteomes" id="UP000288951">
    <property type="component" value="Unassembled WGS sequence"/>
</dbReference>
<dbReference type="EMBL" id="RQSM01000003">
    <property type="protein sequence ID" value="RVU90828.1"/>
    <property type="molecule type" value="Genomic_DNA"/>
</dbReference>
<evidence type="ECO:0000313" key="3">
    <source>
        <dbReference type="EMBL" id="RVU90828.1"/>
    </source>
</evidence>
<dbReference type="EMBL" id="RQSM01000003">
    <property type="protein sequence ID" value="RVU90834.1"/>
    <property type="molecule type" value="Genomic_DNA"/>
</dbReference>
<dbReference type="InterPro" id="IPR010982">
    <property type="entry name" value="Lambda_DNA-bd_dom_sf"/>
</dbReference>
<dbReference type="SUPFAM" id="SSF47413">
    <property type="entry name" value="lambda repressor-like DNA-binding domains"/>
    <property type="match status" value="1"/>
</dbReference>
<reference evidence="3" key="1">
    <citation type="submission" date="2018-12" db="EMBL/GenBank/DDBJ databases">
        <title>Draft genome sequence of Flaovobacterium columnare ARS1 isolated from channel catfish in Alabama.</title>
        <authorList>
            <person name="Cai W."/>
            <person name="Arias C."/>
        </authorList>
    </citation>
    <scope>NUCLEOTIDE SEQUENCE [LARGE SCALE GENOMIC DNA]</scope>
    <source>
        <strain evidence="3">ARS1</strain>
    </source>
</reference>
<dbReference type="GO" id="GO:0003677">
    <property type="term" value="F:DNA binding"/>
    <property type="evidence" value="ECO:0007669"/>
    <property type="project" value="UniProtKB-KW"/>
</dbReference>
<sequence length="110" mass="12256">MSFSERIMAIRKNKKIAQGELAEKIGVHQNVLGRYERGEATPSVEMASKLALALGVSLDFLVGNTDVELDKNILEKVVSIQKLPEEDKNCIMYSIDGLIHHAITRQAYSK</sequence>